<keyword evidence="1" id="KW-0472">Membrane</keyword>
<dbReference type="InterPro" id="IPR046077">
    <property type="entry name" value="DUF6095"/>
</dbReference>
<dbReference type="Proteomes" id="UP001596997">
    <property type="component" value="Unassembled WGS sequence"/>
</dbReference>
<keyword evidence="1" id="KW-1133">Transmembrane helix</keyword>
<organism evidence="2 3">
    <name type="scientific">Pseudofulvibacter geojedonensis</name>
    <dbReference type="NCBI Taxonomy" id="1123758"/>
    <lineage>
        <taxon>Bacteria</taxon>
        <taxon>Pseudomonadati</taxon>
        <taxon>Bacteroidota</taxon>
        <taxon>Flavobacteriia</taxon>
        <taxon>Flavobacteriales</taxon>
        <taxon>Flavobacteriaceae</taxon>
        <taxon>Pseudofulvibacter</taxon>
    </lineage>
</organism>
<gene>
    <name evidence="2" type="ORF">ACFQ1O_00750</name>
</gene>
<evidence type="ECO:0000313" key="2">
    <source>
        <dbReference type="EMBL" id="MFD0962527.1"/>
    </source>
</evidence>
<evidence type="ECO:0000256" key="1">
    <source>
        <dbReference type="SAM" id="Phobius"/>
    </source>
</evidence>
<dbReference type="Pfam" id="PF19589">
    <property type="entry name" value="DUF6095"/>
    <property type="match status" value="1"/>
</dbReference>
<dbReference type="RefSeq" id="WP_377712275.1">
    <property type="nucleotide sequence ID" value="NZ_JBHTJM010000001.1"/>
</dbReference>
<sequence>MQRTNKEVLSKGIKFMLIAMMLLILGPFLFHLGFKLRNYLTLTIASLVSIAAILMFFKGIKTLIKALFND</sequence>
<feature type="transmembrane region" description="Helical" evidence="1">
    <location>
        <begin position="39"/>
        <end position="57"/>
    </location>
</feature>
<feature type="transmembrane region" description="Helical" evidence="1">
    <location>
        <begin position="12"/>
        <end position="33"/>
    </location>
</feature>
<keyword evidence="1" id="KW-0812">Transmembrane</keyword>
<reference evidence="3" key="1">
    <citation type="journal article" date="2019" name="Int. J. Syst. Evol. Microbiol.">
        <title>The Global Catalogue of Microorganisms (GCM) 10K type strain sequencing project: providing services to taxonomists for standard genome sequencing and annotation.</title>
        <authorList>
            <consortium name="The Broad Institute Genomics Platform"/>
            <consortium name="The Broad Institute Genome Sequencing Center for Infectious Disease"/>
            <person name="Wu L."/>
            <person name="Ma J."/>
        </authorList>
    </citation>
    <scope>NUCLEOTIDE SEQUENCE [LARGE SCALE GENOMIC DNA]</scope>
    <source>
        <strain evidence="3">CCUG 62114</strain>
    </source>
</reference>
<comment type="caution">
    <text evidence="2">The sequence shown here is derived from an EMBL/GenBank/DDBJ whole genome shotgun (WGS) entry which is preliminary data.</text>
</comment>
<dbReference type="EMBL" id="JBHTJM010000001">
    <property type="protein sequence ID" value="MFD0962527.1"/>
    <property type="molecule type" value="Genomic_DNA"/>
</dbReference>
<keyword evidence="3" id="KW-1185">Reference proteome</keyword>
<protein>
    <submittedName>
        <fullName evidence="2">DUF6095 family protein</fullName>
    </submittedName>
</protein>
<accession>A0ABW3HYV5</accession>
<name>A0ABW3HYV5_9FLAO</name>
<proteinExistence type="predicted"/>
<evidence type="ECO:0000313" key="3">
    <source>
        <dbReference type="Proteomes" id="UP001596997"/>
    </source>
</evidence>